<dbReference type="Proteomes" id="UP000292958">
    <property type="component" value="Unassembled WGS sequence"/>
</dbReference>
<organism evidence="3 4">
    <name type="scientific">Edaphobacter modestus</name>
    <dbReference type="NCBI Taxonomy" id="388466"/>
    <lineage>
        <taxon>Bacteria</taxon>
        <taxon>Pseudomonadati</taxon>
        <taxon>Acidobacteriota</taxon>
        <taxon>Terriglobia</taxon>
        <taxon>Terriglobales</taxon>
        <taxon>Acidobacteriaceae</taxon>
        <taxon>Edaphobacter</taxon>
    </lineage>
</organism>
<name>A0A4Q7YZN6_9BACT</name>
<protein>
    <submittedName>
        <fullName evidence="3">Uncharacterized protein</fullName>
    </submittedName>
</protein>
<keyword evidence="2" id="KW-0812">Transmembrane</keyword>
<keyword evidence="2" id="KW-1133">Transmembrane helix</keyword>
<feature type="region of interest" description="Disordered" evidence="1">
    <location>
        <begin position="1"/>
        <end position="36"/>
    </location>
</feature>
<dbReference type="AlphaFoldDB" id="A0A4Q7YZN6"/>
<evidence type="ECO:0000313" key="3">
    <source>
        <dbReference type="EMBL" id="RZU42751.1"/>
    </source>
</evidence>
<evidence type="ECO:0000256" key="2">
    <source>
        <dbReference type="SAM" id="Phobius"/>
    </source>
</evidence>
<feature type="region of interest" description="Disordered" evidence="1">
    <location>
        <begin position="66"/>
        <end position="88"/>
    </location>
</feature>
<dbReference type="RefSeq" id="WP_165420180.1">
    <property type="nucleotide sequence ID" value="NZ_SHKW01000001.1"/>
</dbReference>
<keyword evidence="4" id="KW-1185">Reference proteome</keyword>
<proteinExistence type="predicted"/>
<evidence type="ECO:0000256" key="1">
    <source>
        <dbReference type="SAM" id="MobiDB-lite"/>
    </source>
</evidence>
<accession>A0A4Q7YZN6</accession>
<comment type="caution">
    <text evidence="3">The sequence shown here is derived from an EMBL/GenBank/DDBJ whole genome shotgun (WGS) entry which is preliminary data.</text>
</comment>
<feature type="compositionally biased region" description="Basic and acidic residues" evidence="1">
    <location>
        <begin position="17"/>
        <end position="36"/>
    </location>
</feature>
<feature type="transmembrane region" description="Helical" evidence="2">
    <location>
        <begin position="39"/>
        <end position="61"/>
    </location>
</feature>
<reference evidence="3 4" key="1">
    <citation type="submission" date="2019-02" db="EMBL/GenBank/DDBJ databases">
        <title>Genomic Encyclopedia of Archaeal and Bacterial Type Strains, Phase II (KMG-II): from individual species to whole genera.</title>
        <authorList>
            <person name="Goeker M."/>
        </authorList>
    </citation>
    <scope>NUCLEOTIDE SEQUENCE [LARGE SCALE GENOMIC DNA]</scope>
    <source>
        <strain evidence="3 4">DSM 18101</strain>
    </source>
</reference>
<evidence type="ECO:0000313" key="4">
    <source>
        <dbReference type="Proteomes" id="UP000292958"/>
    </source>
</evidence>
<dbReference type="EMBL" id="SHKW01000001">
    <property type="protein sequence ID" value="RZU42751.1"/>
    <property type="molecule type" value="Genomic_DNA"/>
</dbReference>
<sequence length="88" mass="9586">MADPMDPLRKSPSTSTEEEKIEPTRNDPTPEERKGDSRFLPVVIIAAIVLIVILIAAVVLIRGKGHKMIPQDQDRPTSSLSMQLPAAG</sequence>
<gene>
    <name evidence="3" type="ORF">BDD14_4346</name>
</gene>
<keyword evidence="2" id="KW-0472">Membrane</keyword>